<name>A0A136KH13_9BACT</name>
<dbReference type="SUPFAM" id="SSF54523">
    <property type="entry name" value="Pili subunits"/>
    <property type="match status" value="1"/>
</dbReference>
<sequence length="164" mass="18704">MNLNIKLKAVTLVEAIIYLAVFGVLFLIVVQFMFSISEANSRSSLRNEIDRNVLFLTNHFQDNFAEATSINASLSQFANDNGVLRLTDNGEYYEYRLNSGRVQFNRNGVQNYLTMANIDINQLRFDRVEYLDGSLTGARVTITLSSEEMPEVSRTYTTAFILNY</sequence>
<proteinExistence type="predicted"/>
<protein>
    <submittedName>
        <fullName evidence="2">Uncharacterized protein</fullName>
    </submittedName>
</protein>
<keyword evidence="1" id="KW-1133">Transmembrane helix</keyword>
<reference evidence="2 3" key="1">
    <citation type="submission" date="2015-02" db="EMBL/GenBank/DDBJ databases">
        <title>Improved understanding of the partial-nitritation anammox process through 23 genomes representing the majority of the microbial community.</title>
        <authorList>
            <person name="Speth D.R."/>
            <person name="In T Zandt M."/>
            <person name="Guerrero Cruz S."/>
            <person name="Jetten M.S."/>
            <person name="Dutilh B.E."/>
        </authorList>
    </citation>
    <scope>NUCLEOTIDE SEQUENCE [LARGE SCALE GENOMIC DNA]</scope>
    <source>
        <strain evidence="2">OLB21</strain>
    </source>
</reference>
<evidence type="ECO:0000256" key="1">
    <source>
        <dbReference type="SAM" id="Phobius"/>
    </source>
</evidence>
<dbReference type="STRING" id="1617427.UZ20_WS6002000714"/>
<keyword evidence="1" id="KW-0812">Transmembrane</keyword>
<dbReference type="InterPro" id="IPR045584">
    <property type="entry name" value="Pilin-like"/>
</dbReference>
<keyword evidence="1" id="KW-0472">Membrane</keyword>
<dbReference type="EMBL" id="JYPD01000022">
    <property type="protein sequence ID" value="KXK08710.1"/>
    <property type="molecule type" value="Genomic_DNA"/>
</dbReference>
<evidence type="ECO:0000313" key="2">
    <source>
        <dbReference type="EMBL" id="KXK08710.1"/>
    </source>
</evidence>
<accession>A0A136KH13</accession>
<comment type="caution">
    <text evidence="2">The sequence shown here is derived from an EMBL/GenBank/DDBJ whole genome shotgun (WGS) entry which is preliminary data.</text>
</comment>
<dbReference type="AlphaFoldDB" id="A0A136KH13"/>
<feature type="transmembrane region" description="Helical" evidence="1">
    <location>
        <begin position="15"/>
        <end position="36"/>
    </location>
</feature>
<dbReference type="Proteomes" id="UP000070449">
    <property type="component" value="Unassembled WGS sequence"/>
</dbReference>
<evidence type="ECO:0000313" key="3">
    <source>
        <dbReference type="Proteomes" id="UP000070449"/>
    </source>
</evidence>
<gene>
    <name evidence="2" type="ORF">UZ20_WS6002000714</name>
</gene>
<organism evidence="2 3">
    <name type="scientific">candidate division WS6 bacterium OLB21</name>
    <dbReference type="NCBI Taxonomy" id="1617427"/>
    <lineage>
        <taxon>Bacteria</taxon>
        <taxon>Candidatus Dojkabacteria</taxon>
    </lineage>
</organism>